<dbReference type="PANTHER" id="PTHR11440">
    <property type="entry name" value="LECITHIN-CHOLESTEROL ACYLTRANSFERASE-RELATED"/>
    <property type="match status" value="1"/>
</dbReference>
<comment type="caution">
    <text evidence="1">The sequence shown here is derived from an EMBL/GenBank/DDBJ whole genome shotgun (WGS) entry which is preliminary data.</text>
</comment>
<gene>
    <name evidence="1" type="ORF">ACFP0N_32840</name>
</gene>
<reference evidence="2" key="1">
    <citation type="journal article" date="2019" name="Int. J. Syst. Evol. Microbiol.">
        <title>The Global Catalogue of Microorganisms (GCM) 10K type strain sequencing project: providing services to taxonomists for standard genome sequencing and annotation.</title>
        <authorList>
            <consortium name="The Broad Institute Genomics Platform"/>
            <consortium name="The Broad Institute Genome Sequencing Center for Infectious Disease"/>
            <person name="Wu L."/>
            <person name="Ma J."/>
        </authorList>
    </citation>
    <scope>NUCLEOTIDE SEQUENCE [LARGE SCALE GENOMIC DNA]</scope>
    <source>
        <strain evidence="2">CGMCC 4.1469</strain>
    </source>
</reference>
<dbReference type="InterPro" id="IPR029058">
    <property type="entry name" value="AB_hydrolase_fold"/>
</dbReference>
<accession>A0ABW1F6E0</accession>
<dbReference type="InterPro" id="IPR003386">
    <property type="entry name" value="LACT/PDAT_acylTrfase"/>
</dbReference>
<evidence type="ECO:0000313" key="1">
    <source>
        <dbReference type="EMBL" id="MFC5889766.1"/>
    </source>
</evidence>
<proteinExistence type="predicted"/>
<keyword evidence="2" id="KW-1185">Reference proteome</keyword>
<organism evidence="1 2">
    <name type="scientific">Kitasatospora aburaviensis</name>
    <dbReference type="NCBI Taxonomy" id="67265"/>
    <lineage>
        <taxon>Bacteria</taxon>
        <taxon>Bacillati</taxon>
        <taxon>Actinomycetota</taxon>
        <taxon>Actinomycetes</taxon>
        <taxon>Kitasatosporales</taxon>
        <taxon>Streptomycetaceae</taxon>
        <taxon>Kitasatospora</taxon>
    </lineage>
</organism>
<dbReference type="Proteomes" id="UP001596067">
    <property type="component" value="Unassembled WGS sequence"/>
</dbReference>
<dbReference type="RefSeq" id="WP_313766143.1">
    <property type="nucleotide sequence ID" value="NZ_BAAAVH010000054.1"/>
</dbReference>
<name>A0ABW1F6E0_9ACTN</name>
<sequence length="473" mass="51185">MARRHLVYVLPGIGGSVLERPGTGKRSGEAVWDAGLVDVAGLLTRPDRLSVDQPLRPTGVIRSRRLLPGWTVVPGYERLIDALGALPDVRLDKGNPDRRDQAANVVVFPYDFRLGVAHTAALLAADVHERLKDLSESERAGRVVVLAHSMGGLVARYWLGPLMGWPLCRALITLGTPHRGAPKALQLLANGVQLAGVRLDGVSDLLRTWPSVAELLPRFPAIWDTVAEAPRYPHELSVPGLGTAAKAGFDLHQDIEAGWRTIPRGPDAPQVVPRLGWSHDTPASAKWDGNRLTIHKAPPHWLDLDGWQHDHGDGTVPAFSAVPLELGGHNTFGWRARDRHGPMAASSWVPDLVEAYERRAPLTAVQGEVRHASLGLDLDELHLAGLPVPVRVRVRGDVPGSGEPAAVWALLRQPDEPRARTAEVKLEWDPADRCYGADLPGQRPGLYDLKVTARAVPGAGDLTVTDTVAVVTQ</sequence>
<evidence type="ECO:0000313" key="2">
    <source>
        <dbReference type="Proteomes" id="UP001596067"/>
    </source>
</evidence>
<dbReference type="EMBL" id="JBHSOD010000064">
    <property type="protein sequence ID" value="MFC5889766.1"/>
    <property type="molecule type" value="Genomic_DNA"/>
</dbReference>
<dbReference type="SUPFAM" id="SSF53474">
    <property type="entry name" value="alpha/beta-Hydrolases"/>
    <property type="match status" value="1"/>
</dbReference>
<dbReference type="Gene3D" id="3.40.50.1820">
    <property type="entry name" value="alpha/beta hydrolase"/>
    <property type="match status" value="1"/>
</dbReference>
<dbReference type="Pfam" id="PF02450">
    <property type="entry name" value="LCAT"/>
    <property type="match status" value="1"/>
</dbReference>
<protein>
    <submittedName>
        <fullName evidence="1">Esterase/lipase family protein</fullName>
    </submittedName>
</protein>